<dbReference type="EMBL" id="UOFR01000032">
    <property type="protein sequence ID" value="VAW95227.1"/>
    <property type="molecule type" value="Genomic_DNA"/>
</dbReference>
<protein>
    <submittedName>
        <fullName evidence="2">Glycine cleavage system transcriptional antiactivator GcvR</fullName>
    </submittedName>
</protein>
<reference evidence="2" key="1">
    <citation type="submission" date="2018-06" db="EMBL/GenBank/DDBJ databases">
        <authorList>
            <person name="Zhirakovskaya E."/>
        </authorList>
    </citation>
    <scope>NUCLEOTIDE SEQUENCE</scope>
</reference>
<dbReference type="InterPro" id="IPR045865">
    <property type="entry name" value="ACT-like_dom_sf"/>
</dbReference>
<dbReference type="PANTHER" id="PTHR34875">
    <property type="entry name" value="UPF0237 PROTEIN MJ1558"/>
    <property type="match status" value="1"/>
</dbReference>
<dbReference type="PROSITE" id="PS51671">
    <property type="entry name" value="ACT"/>
    <property type="match status" value="1"/>
</dbReference>
<dbReference type="InterPro" id="IPR050990">
    <property type="entry name" value="UPF0237/GcvR_regulator"/>
</dbReference>
<dbReference type="PANTHER" id="PTHR34875:SF6">
    <property type="entry name" value="UPF0237 PROTEIN MJ1558"/>
    <property type="match status" value="1"/>
</dbReference>
<accession>A0A3B1A6J9</accession>
<organism evidence="2">
    <name type="scientific">hydrothermal vent metagenome</name>
    <dbReference type="NCBI Taxonomy" id="652676"/>
    <lineage>
        <taxon>unclassified sequences</taxon>
        <taxon>metagenomes</taxon>
        <taxon>ecological metagenomes</taxon>
    </lineage>
</organism>
<dbReference type="AlphaFoldDB" id="A0A3B1A6J9"/>
<evidence type="ECO:0000259" key="1">
    <source>
        <dbReference type="PROSITE" id="PS51671"/>
    </source>
</evidence>
<dbReference type="SUPFAM" id="SSF55021">
    <property type="entry name" value="ACT-like"/>
    <property type="match status" value="2"/>
</dbReference>
<dbReference type="Gene3D" id="3.30.70.260">
    <property type="match status" value="2"/>
</dbReference>
<dbReference type="Pfam" id="PF13740">
    <property type="entry name" value="ACT_6"/>
    <property type="match status" value="2"/>
</dbReference>
<evidence type="ECO:0000313" key="2">
    <source>
        <dbReference type="EMBL" id="VAW95227.1"/>
    </source>
</evidence>
<dbReference type="InterPro" id="IPR002912">
    <property type="entry name" value="ACT_dom"/>
</dbReference>
<name>A0A3B1A6J9_9ZZZZ</name>
<proteinExistence type="predicted"/>
<sequence length="173" mass="18991">MSNWYMLTIVGRDQPGIVADISNGLLSAGCQLGETSMMRLGGNFTMMLMVESNSRADEIEQQLQSSLTRLELRIHIDPIEAHLHEHIIPNLHVSVYGADRPGIVAAVTKTLQQQGFNILDLESDVAGSEDKPIYIMHIEGHAEKSADDLEQALRSEAQAEIDIKVSSIDILVG</sequence>
<feature type="domain" description="ACT" evidence="1">
    <location>
        <begin position="92"/>
        <end position="168"/>
    </location>
</feature>
<gene>
    <name evidence="2" type="ORF">MNBD_GAMMA21-1421</name>
</gene>